<feature type="compositionally biased region" description="Acidic residues" evidence="1">
    <location>
        <begin position="196"/>
        <end position="206"/>
    </location>
</feature>
<dbReference type="EMBL" id="NJEU01001080">
    <property type="protein sequence ID" value="PHH68678.1"/>
    <property type="molecule type" value="Genomic_DNA"/>
</dbReference>
<reference evidence="2 3" key="1">
    <citation type="submission" date="2017-06" db="EMBL/GenBank/DDBJ databases">
        <title>Ant-infecting Ophiocordyceps genomes reveal a high diversity of potential behavioral manipulation genes and a possible major role for enterotoxins.</title>
        <authorList>
            <person name="De Bekker C."/>
            <person name="Evans H.C."/>
            <person name="Brachmann A."/>
            <person name="Hughes D.P."/>
        </authorList>
    </citation>
    <scope>NUCLEOTIDE SEQUENCE [LARGE SCALE GENOMIC DNA]</scope>
    <source>
        <strain evidence="2 3">1348a</strain>
    </source>
</reference>
<proteinExistence type="predicted"/>
<evidence type="ECO:0000313" key="3">
    <source>
        <dbReference type="Proteomes" id="UP000224854"/>
    </source>
</evidence>
<feature type="region of interest" description="Disordered" evidence="1">
    <location>
        <begin position="1"/>
        <end position="53"/>
    </location>
</feature>
<protein>
    <submittedName>
        <fullName evidence="2">Uncharacterized protein</fullName>
    </submittedName>
</protein>
<keyword evidence="3" id="KW-1185">Reference proteome</keyword>
<accession>A0A2C5XS01</accession>
<organism evidence="2 3">
    <name type="scientific">Ophiocordyceps australis</name>
    <dbReference type="NCBI Taxonomy" id="1399860"/>
    <lineage>
        <taxon>Eukaryota</taxon>
        <taxon>Fungi</taxon>
        <taxon>Dikarya</taxon>
        <taxon>Ascomycota</taxon>
        <taxon>Pezizomycotina</taxon>
        <taxon>Sordariomycetes</taxon>
        <taxon>Hypocreomycetidae</taxon>
        <taxon>Hypocreales</taxon>
        <taxon>Ophiocordycipitaceae</taxon>
        <taxon>Ophiocordyceps</taxon>
    </lineage>
</organism>
<feature type="compositionally biased region" description="Low complexity" evidence="1">
    <location>
        <begin position="267"/>
        <end position="280"/>
    </location>
</feature>
<dbReference type="OrthoDB" id="4927521at2759"/>
<evidence type="ECO:0000313" key="2">
    <source>
        <dbReference type="EMBL" id="PHH68678.1"/>
    </source>
</evidence>
<comment type="caution">
    <text evidence="2">The sequence shown here is derived from an EMBL/GenBank/DDBJ whole genome shotgun (WGS) entry which is preliminary data.</text>
</comment>
<feature type="compositionally biased region" description="Polar residues" evidence="1">
    <location>
        <begin position="162"/>
        <end position="176"/>
    </location>
</feature>
<evidence type="ECO:0000256" key="1">
    <source>
        <dbReference type="SAM" id="MobiDB-lite"/>
    </source>
</evidence>
<gene>
    <name evidence="2" type="ORF">CDD82_364</name>
</gene>
<feature type="region of interest" description="Disordered" evidence="1">
    <location>
        <begin position="151"/>
        <end position="214"/>
    </location>
</feature>
<feature type="region of interest" description="Disordered" evidence="1">
    <location>
        <begin position="247"/>
        <end position="280"/>
    </location>
</feature>
<dbReference type="Proteomes" id="UP000224854">
    <property type="component" value="Unassembled WGS sequence"/>
</dbReference>
<dbReference type="AlphaFoldDB" id="A0A2C5XS01"/>
<feature type="region of interest" description="Disordered" evidence="1">
    <location>
        <begin position="86"/>
        <end position="112"/>
    </location>
</feature>
<feature type="compositionally biased region" description="Basic residues" evidence="1">
    <location>
        <begin position="247"/>
        <end position="261"/>
    </location>
</feature>
<sequence length="280" mass="29847">MDGSCPRPAKAPERPWSLAALKHDTGAVPSCPPLPHDLAPTSPSAVDSLSEPGQAGGVFLKIAGSQPPVELLVGQLENQSLDVTMGLDEDGEDSFSQGLVLGKPEPDNKLQPMDVDMQEAGEVETALSMVRHRMEATGFGKRYYSQAFGSATAGGPPIARAEQSSAQPRPASTTESKAPVEAQDSNPSMGGKLEADEGYCEGDDDMSWLGGDELMPGLSSSARSNGLLKFQTSAERAMQCSMVVRKTARMRRRRHHKREIRKRPPETETATTAASTVMGK</sequence>
<name>A0A2C5XS01_9HYPO</name>